<evidence type="ECO:0000313" key="2">
    <source>
        <dbReference type="EMBL" id="ERI74882.1"/>
    </source>
</evidence>
<dbReference type="AlphaFoldDB" id="A0ABC9TU85"/>
<protein>
    <submittedName>
        <fullName evidence="2">Uncharacterized protein</fullName>
    </submittedName>
</protein>
<evidence type="ECO:0000313" key="3">
    <source>
        <dbReference type="Proteomes" id="UP000016491"/>
    </source>
</evidence>
<proteinExistence type="predicted"/>
<dbReference type="EMBL" id="AWSU01000277">
    <property type="protein sequence ID" value="ERI74882.1"/>
    <property type="molecule type" value="Genomic_DNA"/>
</dbReference>
<name>A0ABC9TU85_CLOSY</name>
<sequence length="48" mass="5523">MNLDSRSFTSVSYCSQAILPEALSRVCFVTINILLVLYQIVKKFHMEI</sequence>
<gene>
    <name evidence="2" type="ORF">CLOSYM_03571</name>
</gene>
<reference evidence="2 3" key="1">
    <citation type="submission" date="2013-07" db="EMBL/GenBank/DDBJ databases">
        <authorList>
            <person name="Weinstock G."/>
            <person name="Sodergren E."/>
            <person name="Wylie T."/>
            <person name="Fulton L."/>
            <person name="Fulton R."/>
            <person name="Fronick C."/>
            <person name="O'Laughlin M."/>
            <person name="Godfrey J."/>
            <person name="Miner T."/>
            <person name="Herter B."/>
            <person name="Appelbaum E."/>
            <person name="Cordes M."/>
            <person name="Lek S."/>
            <person name="Wollam A."/>
            <person name="Pepin K.H."/>
            <person name="Palsikar V.B."/>
            <person name="Mitreva M."/>
            <person name="Wilson R.K."/>
        </authorList>
    </citation>
    <scope>NUCLEOTIDE SEQUENCE [LARGE SCALE GENOMIC DNA]</scope>
    <source>
        <strain evidence="2 3">ATCC 14940</strain>
    </source>
</reference>
<keyword evidence="1" id="KW-0812">Transmembrane</keyword>
<accession>A0ABC9TU85</accession>
<dbReference type="Proteomes" id="UP000016491">
    <property type="component" value="Unassembled WGS sequence"/>
</dbReference>
<keyword evidence="1" id="KW-0472">Membrane</keyword>
<evidence type="ECO:0000256" key="1">
    <source>
        <dbReference type="SAM" id="Phobius"/>
    </source>
</evidence>
<keyword evidence="1" id="KW-1133">Transmembrane helix</keyword>
<feature type="transmembrane region" description="Helical" evidence="1">
    <location>
        <begin position="22"/>
        <end position="41"/>
    </location>
</feature>
<organism evidence="2 3">
    <name type="scientific">[Clostridium] symbiosum ATCC 14940</name>
    <dbReference type="NCBI Taxonomy" id="411472"/>
    <lineage>
        <taxon>Bacteria</taxon>
        <taxon>Bacillati</taxon>
        <taxon>Bacillota</taxon>
        <taxon>Clostridia</taxon>
        <taxon>Lachnospirales</taxon>
        <taxon>Lachnospiraceae</taxon>
        <taxon>Otoolea</taxon>
    </lineage>
</organism>
<comment type="caution">
    <text evidence="2">The sequence shown here is derived from an EMBL/GenBank/DDBJ whole genome shotgun (WGS) entry which is preliminary data.</text>
</comment>